<protein>
    <submittedName>
        <fullName evidence="6">Radical SAM protein</fullName>
    </submittedName>
</protein>
<dbReference type="EMBL" id="JANSKA010000001">
    <property type="protein sequence ID" value="MCR9035581.1"/>
    <property type="molecule type" value="Genomic_DNA"/>
</dbReference>
<dbReference type="InterPro" id="IPR007197">
    <property type="entry name" value="rSAM"/>
</dbReference>
<organism evidence="6 7">
    <name type="scientific">Tractidigestivibacter montrealensis</name>
    <dbReference type="NCBI Taxonomy" id="2972466"/>
    <lineage>
        <taxon>Bacteria</taxon>
        <taxon>Bacillati</taxon>
        <taxon>Actinomycetota</taxon>
        <taxon>Coriobacteriia</taxon>
        <taxon>Coriobacteriales</taxon>
        <taxon>Atopobiaceae</taxon>
        <taxon>Tractidigestivibacter</taxon>
    </lineage>
</organism>
<gene>
    <name evidence="6" type="ORF">NVS32_01220</name>
</gene>
<keyword evidence="4" id="KW-0411">Iron-sulfur</keyword>
<accession>A0ABT1Z5U3</accession>
<dbReference type="SFLD" id="SFLDG01067">
    <property type="entry name" value="SPASM/twitch_domain_containing"/>
    <property type="match status" value="1"/>
</dbReference>
<proteinExistence type="predicted"/>
<reference evidence="6 7" key="1">
    <citation type="submission" date="2022-08" db="EMBL/GenBank/DDBJ databases">
        <title>Tractidigestivibacter montrealensis type strain KD21.</title>
        <authorList>
            <person name="Diop K."/>
            <person name="Richard C."/>
            <person name="Routy B."/>
        </authorList>
    </citation>
    <scope>NUCLEOTIDE SEQUENCE [LARGE SCALE GENOMIC DNA]</scope>
    <source>
        <strain evidence="6 7">KD21</strain>
    </source>
</reference>
<keyword evidence="7" id="KW-1185">Reference proteome</keyword>
<dbReference type="RefSeq" id="WP_258498399.1">
    <property type="nucleotide sequence ID" value="NZ_JANSKA010000001.1"/>
</dbReference>
<evidence type="ECO:0000313" key="7">
    <source>
        <dbReference type="Proteomes" id="UP001204320"/>
    </source>
</evidence>
<comment type="caution">
    <text evidence="6">The sequence shown here is derived from an EMBL/GenBank/DDBJ whole genome shotgun (WGS) entry which is preliminary data.</text>
</comment>
<dbReference type="PANTHER" id="PTHR43524:SF1">
    <property type="entry name" value="RADICAL SAM SUPERFAMILY PROTEIN"/>
    <property type="match status" value="1"/>
</dbReference>
<dbReference type="Pfam" id="PF04055">
    <property type="entry name" value="Radical_SAM"/>
    <property type="match status" value="1"/>
</dbReference>
<name>A0ABT1Z5U3_9ACTN</name>
<dbReference type="Gene3D" id="3.20.20.70">
    <property type="entry name" value="Aldolase class I"/>
    <property type="match status" value="1"/>
</dbReference>
<evidence type="ECO:0000256" key="1">
    <source>
        <dbReference type="ARBA" id="ARBA00022691"/>
    </source>
</evidence>
<sequence length="478" mass="53747">MPAFTSIKAKAIGIAVDQGVNMLYDDFDGNLPKVESLINKFAGSGDSINDAQLRLFNMVMGYMKDPTNNWRRLVDNIINNVDKDVVKTFVHNFFVNSVTIGGARQREVNDTEGCNCPWAILMDPTTRCNLHCNGCWAANYTNANHKDLTFEELDSIITQGKDLGTYIYLFTGGEPMVRKNDLIRLCEKHPDCFFSAFTNGTLVDEKFADEMLRVKNFMPAFSIEGFEEATDSRRGKGTFERVTHAMDILRERKLPFGASMCYTSANYDSITSDEYIQFLVDKGVLFAWIFTYMPVGLGAPVELLATAEQRAGMYDKVRKNWRNNVPIFFADFWNDGEYTGGCIAGARRYMHINAAGDVEPCAFIHYSDSNILEKTLLECYKSPLFKSYQAHQPFNSNMLRPCPLLDNPGMLSEMVHETGAKSTDYVHPEDVDELESKTQAAAAAWAEKSAPIWAASPKGRLSDRLAKETGDPNAWVKY</sequence>
<dbReference type="PANTHER" id="PTHR43524">
    <property type="entry name" value="RADICAL SAM SUPERFAMILY PROTEIN"/>
    <property type="match status" value="1"/>
</dbReference>
<dbReference type="InterPro" id="IPR013785">
    <property type="entry name" value="Aldolase_TIM"/>
</dbReference>
<dbReference type="Proteomes" id="UP001204320">
    <property type="component" value="Unassembled WGS sequence"/>
</dbReference>
<keyword evidence="3" id="KW-0408">Iron</keyword>
<keyword evidence="1" id="KW-0949">S-adenosyl-L-methionine</keyword>
<evidence type="ECO:0000259" key="5">
    <source>
        <dbReference type="PROSITE" id="PS51918"/>
    </source>
</evidence>
<evidence type="ECO:0000313" key="6">
    <source>
        <dbReference type="EMBL" id="MCR9035581.1"/>
    </source>
</evidence>
<evidence type="ECO:0000256" key="3">
    <source>
        <dbReference type="ARBA" id="ARBA00023004"/>
    </source>
</evidence>
<dbReference type="CDD" id="cd21128">
    <property type="entry name" value="SPASM_rSAM"/>
    <property type="match status" value="1"/>
</dbReference>
<dbReference type="InterPro" id="IPR058240">
    <property type="entry name" value="rSAM_sf"/>
</dbReference>
<keyword evidence="2" id="KW-0479">Metal-binding</keyword>
<evidence type="ECO:0000256" key="4">
    <source>
        <dbReference type="ARBA" id="ARBA00023014"/>
    </source>
</evidence>
<dbReference type="PROSITE" id="PS51918">
    <property type="entry name" value="RADICAL_SAM"/>
    <property type="match status" value="1"/>
</dbReference>
<evidence type="ECO:0000256" key="2">
    <source>
        <dbReference type="ARBA" id="ARBA00022723"/>
    </source>
</evidence>
<dbReference type="SFLD" id="SFLDS00029">
    <property type="entry name" value="Radical_SAM"/>
    <property type="match status" value="1"/>
</dbReference>
<dbReference type="CDD" id="cd01335">
    <property type="entry name" value="Radical_SAM"/>
    <property type="match status" value="1"/>
</dbReference>
<dbReference type="SUPFAM" id="SSF102114">
    <property type="entry name" value="Radical SAM enzymes"/>
    <property type="match status" value="1"/>
</dbReference>
<feature type="domain" description="Radical SAM core" evidence="5">
    <location>
        <begin position="114"/>
        <end position="324"/>
    </location>
</feature>